<dbReference type="InterPro" id="IPR003661">
    <property type="entry name" value="HisK_dim/P_dom"/>
</dbReference>
<dbReference type="InterPro" id="IPR004358">
    <property type="entry name" value="Sig_transdc_His_kin-like_C"/>
</dbReference>
<evidence type="ECO:0000256" key="4">
    <source>
        <dbReference type="ARBA" id="ARBA00022679"/>
    </source>
</evidence>
<dbReference type="InterPro" id="IPR003018">
    <property type="entry name" value="GAF"/>
</dbReference>
<feature type="compositionally biased region" description="Low complexity" evidence="6">
    <location>
        <begin position="287"/>
        <end position="297"/>
    </location>
</feature>
<feature type="compositionally biased region" description="Polar residues" evidence="6">
    <location>
        <begin position="365"/>
        <end position="382"/>
    </location>
</feature>
<comment type="caution">
    <text evidence="8">The sequence shown here is derived from an EMBL/GenBank/DDBJ whole genome shotgun (WGS) entry which is preliminary data.</text>
</comment>
<evidence type="ECO:0000256" key="5">
    <source>
        <dbReference type="ARBA" id="ARBA00022777"/>
    </source>
</evidence>
<dbReference type="PANTHER" id="PTHR43047:SF72">
    <property type="entry name" value="OSMOSENSING HISTIDINE PROTEIN KINASE SLN1"/>
    <property type="match status" value="1"/>
</dbReference>
<comment type="catalytic activity">
    <reaction evidence="1">
        <text>ATP + protein L-histidine = ADP + protein N-phospho-L-histidine.</text>
        <dbReference type="EC" id="2.7.13.3"/>
    </reaction>
</comment>
<dbReference type="PRINTS" id="PR00344">
    <property type="entry name" value="BCTRLSENSOR"/>
</dbReference>
<dbReference type="InterPro" id="IPR036097">
    <property type="entry name" value="HisK_dim/P_sf"/>
</dbReference>
<evidence type="ECO:0000256" key="6">
    <source>
        <dbReference type="SAM" id="MobiDB-lite"/>
    </source>
</evidence>
<dbReference type="OrthoDB" id="303614at2759"/>
<dbReference type="EMBL" id="JAANBB010000120">
    <property type="protein sequence ID" value="KAF7549519.1"/>
    <property type="molecule type" value="Genomic_DNA"/>
</dbReference>
<dbReference type="InterPro" id="IPR005467">
    <property type="entry name" value="His_kinase_dom"/>
</dbReference>
<dbReference type="InterPro" id="IPR036890">
    <property type="entry name" value="HATPase_C_sf"/>
</dbReference>
<feature type="region of interest" description="Disordered" evidence="6">
    <location>
        <begin position="454"/>
        <end position="500"/>
    </location>
</feature>
<dbReference type="Proteomes" id="UP000722485">
    <property type="component" value="Unassembled WGS sequence"/>
</dbReference>
<dbReference type="Pfam" id="PF02518">
    <property type="entry name" value="HATPase_c"/>
    <property type="match status" value="1"/>
</dbReference>
<dbReference type="EC" id="2.7.13.3" evidence="2"/>
<dbReference type="SUPFAM" id="SSF55874">
    <property type="entry name" value="ATPase domain of HSP90 chaperone/DNA topoisomerase II/histidine kinase"/>
    <property type="match status" value="1"/>
</dbReference>
<dbReference type="SUPFAM" id="SSF55781">
    <property type="entry name" value="GAF domain-like"/>
    <property type="match status" value="1"/>
</dbReference>
<name>A0A9P5H7I4_9HYPO</name>
<dbReference type="Pfam" id="PF00512">
    <property type="entry name" value="HisKA"/>
    <property type="match status" value="1"/>
</dbReference>
<dbReference type="CDD" id="cd00082">
    <property type="entry name" value="HisKA"/>
    <property type="match status" value="1"/>
</dbReference>
<feature type="region of interest" description="Disordered" evidence="6">
    <location>
        <begin position="365"/>
        <end position="394"/>
    </location>
</feature>
<evidence type="ECO:0000259" key="7">
    <source>
        <dbReference type="PROSITE" id="PS50109"/>
    </source>
</evidence>
<dbReference type="Pfam" id="PF01590">
    <property type="entry name" value="GAF"/>
    <property type="match status" value="1"/>
</dbReference>
<evidence type="ECO:0000256" key="3">
    <source>
        <dbReference type="ARBA" id="ARBA00022553"/>
    </source>
</evidence>
<gene>
    <name evidence="8" type="ORF">G7Z17_g6319</name>
</gene>
<dbReference type="Gene3D" id="3.30.565.10">
    <property type="entry name" value="Histidine kinase-like ATPase, C-terminal domain"/>
    <property type="match status" value="1"/>
</dbReference>
<dbReference type="Gene3D" id="3.30.450.40">
    <property type="match status" value="1"/>
</dbReference>
<evidence type="ECO:0000256" key="1">
    <source>
        <dbReference type="ARBA" id="ARBA00000085"/>
    </source>
</evidence>
<dbReference type="GO" id="GO:0000155">
    <property type="term" value="F:phosphorelay sensor kinase activity"/>
    <property type="evidence" value="ECO:0007669"/>
    <property type="project" value="InterPro"/>
</dbReference>
<dbReference type="PROSITE" id="PS50109">
    <property type="entry name" value="HIS_KIN"/>
    <property type="match status" value="1"/>
</dbReference>
<dbReference type="AlphaFoldDB" id="A0A9P5H7I4"/>
<keyword evidence="3" id="KW-0597">Phosphoprotein</keyword>
<organism evidence="8 9">
    <name type="scientific">Cylindrodendrum hubeiense</name>
    <dbReference type="NCBI Taxonomy" id="595255"/>
    <lineage>
        <taxon>Eukaryota</taxon>
        <taxon>Fungi</taxon>
        <taxon>Dikarya</taxon>
        <taxon>Ascomycota</taxon>
        <taxon>Pezizomycotina</taxon>
        <taxon>Sordariomycetes</taxon>
        <taxon>Hypocreomycetidae</taxon>
        <taxon>Hypocreales</taxon>
        <taxon>Nectriaceae</taxon>
        <taxon>Cylindrodendrum</taxon>
    </lineage>
</organism>
<accession>A0A9P5H7I4</accession>
<feature type="compositionally biased region" description="Polar residues" evidence="6">
    <location>
        <begin position="712"/>
        <end position="721"/>
    </location>
</feature>
<keyword evidence="4" id="KW-0808">Transferase</keyword>
<dbReference type="SUPFAM" id="SSF47384">
    <property type="entry name" value="Homodimeric domain of signal transducing histidine kinase"/>
    <property type="match status" value="1"/>
</dbReference>
<dbReference type="PANTHER" id="PTHR43047">
    <property type="entry name" value="TWO-COMPONENT HISTIDINE PROTEIN KINASE"/>
    <property type="match status" value="1"/>
</dbReference>
<keyword evidence="9" id="KW-1185">Reference proteome</keyword>
<feature type="region of interest" description="Disordered" evidence="6">
    <location>
        <begin position="272"/>
        <end position="310"/>
    </location>
</feature>
<dbReference type="InterPro" id="IPR003594">
    <property type="entry name" value="HATPase_dom"/>
</dbReference>
<evidence type="ECO:0000256" key="2">
    <source>
        <dbReference type="ARBA" id="ARBA00012438"/>
    </source>
</evidence>
<dbReference type="InterPro" id="IPR029016">
    <property type="entry name" value="GAF-like_dom_sf"/>
</dbReference>
<feature type="compositionally biased region" description="Polar residues" evidence="6">
    <location>
        <begin position="463"/>
        <end position="487"/>
    </location>
</feature>
<proteinExistence type="predicted"/>
<evidence type="ECO:0000313" key="8">
    <source>
        <dbReference type="EMBL" id="KAF7549519.1"/>
    </source>
</evidence>
<keyword evidence="5" id="KW-0418">Kinase</keyword>
<reference evidence="8" key="1">
    <citation type="submission" date="2020-03" db="EMBL/GenBank/DDBJ databases">
        <title>Draft Genome Sequence of Cylindrodendrum hubeiense.</title>
        <authorList>
            <person name="Buettner E."/>
            <person name="Kellner H."/>
        </authorList>
    </citation>
    <scope>NUCLEOTIDE SEQUENCE</scope>
    <source>
        <strain evidence="8">IHI 201604</strain>
    </source>
</reference>
<feature type="domain" description="Histidine kinase" evidence="7">
    <location>
        <begin position="583"/>
        <end position="879"/>
    </location>
</feature>
<dbReference type="SMART" id="SM00387">
    <property type="entry name" value="HATPase_c"/>
    <property type="match status" value="1"/>
</dbReference>
<evidence type="ECO:0000313" key="9">
    <source>
        <dbReference type="Proteomes" id="UP000722485"/>
    </source>
</evidence>
<feature type="compositionally biased region" description="Basic residues" evidence="6">
    <location>
        <begin position="490"/>
        <end position="499"/>
    </location>
</feature>
<dbReference type="Gene3D" id="1.10.287.130">
    <property type="match status" value="1"/>
</dbReference>
<dbReference type="GO" id="GO:0009927">
    <property type="term" value="F:histidine phosphotransfer kinase activity"/>
    <property type="evidence" value="ECO:0007669"/>
    <property type="project" value="TreeGrafter"/>
</dbReference>
<sequence length="1014" mass="112471">MTAAKWASAHVKPLKQVSEGVRERETFRYYSTLLRDSKFNDTGRPLPSAELSTSADSILTALAQLGACHTGTDRAFISLFDTDHQYIIAEATPSIALCPSLPSGECSDRLWSCGTAIPRGHGTCELPLLSNHPAANAAESESNHLPLTLSQDLTTDARFSSKHNCQPGSGARFYAAVPIRTQRGINIGVYCVMNTTPGKAWTIEYTSRLQEISHAIMNRLESQAAMDLRWRNERMIKSFGCFIEGKSTISEWPFGLADHWDQDRIFHSTQPFPQDMQAKSPADESPTEFPTSPFSPIEIPPRPPLLRQSSNPLPISPAWVDMEPDLGDDGNPTVIFSKAATIIRESIDVEGCLFFDATMAAYRAPSTNHETPDNFDQSSSASSHDENQSAEYGETLSPRCQLLGSSAPDASTITRGIRPHQDAIVMEKFLAKLLRRYPKGKIFNFGADGELQSSDYSEDDGHLSQSSSIGQQSPLPSQKTLGESISFASRPRRHTKTRTRQREGNIILEAFPGARSVAFVPIWDPRKERWYAGGFIYTNTPSRVFSLEVELNYLRVFGMLSISEILRFTTLLDNKAKSDALGSLSHELRSPLHGVLLSAELLMDTDLNVFQDNATHTIETCSRTLLDTIDHLLDYSKINSFGKGRSVMKQTGISTVAGAQTDWKHFGRKSLGLNARLDRLVEEVIESVFAGFNFQHLSIKKPSHERSRSRSSDINTNQLVDPQQAKEQPDSDLTNNEELQFNFANVFISISINSRHNWMYFVQVGAFRRILMNIFGNALKYTQNGTIKVSLTQETLSIKRRKKERIVKLTVQDTGRGISAEYLKQGLFEPFSQEDSLAPGTGLGLSLVKQITSQLGGQITVGSKVGIGTTVTVVLPLERVPHSHAGALPLSDDDKEFDVRVQDLKGLRVRMMYPSSDHGAGTESHRQKLEEICTEWLQMEVISDAQSAVLAPDLILWSQDTLPTIVEEIDTLAKTPNIAICSNAIEAYRQSQVFESVGHAGIFEFLSQPYNRSS</sequence>
<dbReference type="GO" id="GO:0005886">
    <property type="term" value="C:plasma membrane"/>
    <property type="evidence" value="ECO:0007669"/>
    <property type="project" value="TreeGrafter"/>
</dbReference>
<dbReference type="SMART" id="SM00388">
    <property type="entry name" value="HisKA"/>
    <property type="match status" value="1"/>
</dbReference>
<protein>
    <recommendedName>
        <fullName evidence="2">histidine kinase</fullName>
        <ecNumber evidence="2">2.7.13.3</ecNumber>
    </recommendedName>
</protein>
<feature type="region of interest" description="Disordered" evidence="6">
    <location>
        <begin position="703"/>
        <end position="732"/>
    </location>
</feature>